<evidence type="ECO:0000313" key="1">
    <source>
        <dbReference type="EMBL" id="RFO97188.1"/>
    </source>
</evidence>
<dbReference type="Proteomes" id="UP000260665">
    <property type="component" value="Unassembled WGS sequence"/>
</dbReference>
<evidence type="ECO:0000313" key="2">
    <source>
        <dbReference type="Proteomes" id="UP000260665"/>
    </source>
</evidence>
<dbReference type="AlphaFoldDB" id="A0A3E1RCU8"/>
<dbReference type="EMBL" id="QFZK01000004">
    <property type="protein sequence ID" value="RFO97188.1"/>
    <property type="molecule type" value="Genomic_DNA"/>
</dbReference>
<sequence>MGGAVDYSFGVPSVMAELARVGSDVLALPFDMAREQYAKSVRAGLVERSMIASAKFEHAVSALERFTLGGMARRY</sequence>
<gene>
    <name evidence="1" type="ORF">DIC66_08590</name>
</gene>
<name>A0A3E1RCU8_9BURK</name>
<accession>A0A3E1RCU8</accession>
<reference evidence="1 2" key="1">
    <citation type="submission" date="2018-05" db="EMBL/GenBank/DDBJ databases">
        <title>Rhodoferax soyangensis sp.nov., isolated from an oligotrophic freshwater lake.</title>
        <authorList>
            <person name="Park M."/>
        </authorList>
    </citation>
    <scope>NUCLEOTIDE SEQUENCE [LARGE SCALE GENOMIC DNA]</scope>
    <source>
        <strain evidence="1 2">IMCC26218</strain>
    </source>
</reference>
<keyword evidence="2" id="KW-1185">Reference proteome</keyword>
<comment type="caution">
    <text evidence="1">The sequence shown here is derived from an EMBL/GenBank/DDBJ whole genome shotgun (WGS) entry which is preliminary data.</text>
</comment>
<protein>
    <submittedName>
        <fullName evidence="1">Uncharacterized protein</fullName>
    </submittedName>
</protein>
<organism evidence="1 2">
    <name type="scientific">Rhodoferax lacus</name>
    <dbReference type="NCBI Taxonomy" id="2184758"/>
    <lineage>
        <taxon>Bacteria</taxon>
        <taxon>Pseudomonadati</taxon>
        <taxon>Pseudomonadota</taxon>
        <taxon>Betaproteobacteria</taxon>
        <taxon>Burkholderiales</taxon>
        <taxon>Comamonadaceae</taxon>
        <taxon>Rhodoferax</taxon>
    </lineage>
</organism>
<proteinExistence type="predicted"/>